<dbReference type="EMBL" id="CAXLJM020000013">
    <property type="protein sequence ID" value="CAL8077947.1"/>
    <property type="molecule type" value="Genomic_DNA"/>
</dbReference>
<feature type="domain" description="C3H1-type" evidence="9">
    <location>
        <begin position="7"/>
        <end position="33"/>
    </location>
</feature>
<dbReference type="Proteomes" id="UP001642540">
    <property type="component" value="Unassembled WGS sequence"/>
</dbReference>
<gene>
    <name evidence="10" type="ORF">ODALV1_LOCUS3966</name>
</gene>
<evidence type="ECO:0000256" key="3">
    <source>
        <dbReference type="ARBA" id="ARBA00022722"/>
    </source>
</evidence>
<dbReference type="Pfam" id="PF15870">
    <property type="entry name" value="EloA-BP1"/>
    <property type="match status" value="1"/>
</dbReference>
<dbReference type="InterPro" id="IPR034922">
    <property type="entry name" value="REX1-like_exo"/>
</dbReference>
<evidence type="ECO:0000256" key="8">
    <source>
        <dbReference type="SAM" id="MobiDB-lite"/>
    </source>
</evidence>
<sequence>MLPSQGLFRSIPCPFFLAGLCERPHCSFRHCRSDIRIDRKLEAETLDEPAPTNEKTSSPPSQTNEGAHRSSIKKTSVSEGSKEVIVDSPSNNNKSEPEVNKELENTRLKPPQNLNVNQSVDNHRKRSRDSESDDPYKRRRLSLETTEMGQLLSVVRSDKVSEPVTEYNKKARYKKDELDLLVEEIEKAGTESHKNKKHRRHKHKSRRSESSPVSDTPNVPDSSHRKDDKSKHHDSHKRKDEKGKDSKDSHDSKKDHSKKDDHKRRKDSKESSSSSKSHKDSSRPRESSSSSSHKSERSSHRSKESSESRTSTERRTSKEDSSGSERSQKPSATSSEAIAIPNNVNTINRFSALAESLLDESAYISDIAEQDDSFDFAYPSDSEDDPEMVARECLEMFENYQPELDPAPVQSNETHDKKEDKGGDFLLVGKKRVAHANAIMKPPPASTPVKPTTSTKNLQETIVKRLEDQTKYSTKPSNGVTPLTSAPSRPPLPPPGKMRIAHVPNAGKLAKPIHGSSSSKSSSSSGVSSAASSPNHSKISSETPGTPGSLTYSQTAAKGVKRQAHQPTAISTKPGPLVYRDAINKTTKIPHVTRQHIMDKMFAEYFKVLGNHEVAFETTINRENELVGRCTTKPVYLSSGTSIISGLRKSNRTENEQPNGGSTRVIAHAHILSGGSLEARNCSVRTAKKENSLPKGNLLYKALRQYVATERQLVDNGYPRPHPSGEAGRAVAKPRQGEENGMSLTRRICDRCKKRYETNPEGDHTTLEVCNYHWGRKYNVKAKGGRGARECSYSCCGGDDDTIGCVTAVCHVSKCPIPISSQKGFVEAVLEEGPEEGMGNNPWDIIGIDCEMVYTTHGNELARVTVVGAELQVLYDEIVRTTHRVLDVNTRFSGITFEDMDRAKRGITEIQAILLAHIRPNTIIIGHSLESDLLALRIKHECVIDTSILYPHRLGPPKKRALKNISVEVLKKVIQEQETGHDSAEDAQIALELVLAKLKSDLSSK</sequence>
<dbReference type="PANTHER" id="PTHR12801:SF115">
    <property type="entry name" value="FI18136P1-RELATED"/>
    <property type="match status" value="1"/>
</dbReference>
<dbReference type="SMART" id="SM00479">
    <property type="entry name" value="EXOIII"/>
    <property type="match status" value="1"/>
</dbReference>
<feature type="compositionally biased region" description="Low complexity" evidence="8">
    <location>
        <begin position="512"/>
        <end position="541"/>
    </location>
</feature>
<evidence type="ECO:0000256" key="5">
    <source>
        <dbReference type="ARBA" id="ARBA00022839"/>
    </source>
</evidence>
<feature type="compositionally biased region" description="Basic and acidic residues" evidence="8">
    <location>
        <begin position="277"/>
        <end position="286"/>
    </location>
</feature>
<keyword evidence="3" id="KW-0540">Nuclease</keyword>
<keyword evidence="5" id="KW-0269">Exonuclease</keyword>
<dbReference type="SUPFAM" id="SSF53098">
    <property type="entry name" value="Ribonuclease H-like"/>
    <property type="match status" value="1"/>
</dbReference>
<evidence type="ECO:0000313" key="10">
    <source>
        <dbReference type="EMBL" id="CAL8077947.1"/>
    </source>
</evidence>
<keyword evidence="6" id="KW-0539">Nucleus</keyword>
<feature type="region of interest" description="Disordered" evidence="8">
    <location>
        <begin position="437"/>
        <end position="575"/>
    </location>
</feature>
<protein>
    <recommendedName>
        <fullName evidence="9">C3H1-type domain-containing protein</fullName>
    </recommendedName>
</protein>
<feature type="compositionally biased region" description="Polar residues" evidence="8">
    <location>
        <begin position="329"/>
        <end position="345"/>
    </location>
</feature>
<dbReference type="InterPro" id="IPR036397">
    <property type="entry name" value="RNaseH_sf"/>
</dbReference>
<feature type="compositionally biased region" description="Basic and acidic residues" evidence="8">
    <location>
        <begin position="293"/>
        <end position="328"/>
    </location>
</feature>
<feature type="compositionally biased region" description="Basic and acidic residues" evidence="8">
    <location>
        <begin position="95"/>
        <end position="107"/>
    </location>
</feature>
<feature type="region of interest" description="Disordered" evidence="8">
    <location>
        <begin position="715"/>
        <end position="740"/>
    </location>
</feature>
<feature type="compositionally biased region" description="Polar residues" evidence="8">
    <location>
        <begin position="449"/>
        <end position="460"/>
    </location>
</feature>
<evidence type="ECO:0000256" key="4">
    <source>
        <dbReference type="ARBA" id="ARBA00022801"/>
    </source>
</evidence>
<keyword evidence="4" id="KW-0378">Hydrolase</keyword>
<keyword evidence="7" id="KW-0479">Metal-binding</keyword>
<feature type="zinc finger region" description="C3H1-type" evidence="7">
    <location>
        <begin position="7"/>
        <end position="33"/>
    </location>
</feature>
<dbReference type="Gene3D" id="3.30.420.10">
    <property type="entry name" value="Ribonuclease H-like superfamily/Ribonuclease H"/>
    <property type="match status" value="1"/>
</dbReference>
<dbReference type="InterPro" id="IPR047021">
    <property type="entry name" value="REXO1/3/4-like"/>
</dbReference>
<evidence type="ECO:0000256" key="2">
    <source>
        <dbReference type="ARBA" id="ARBA00006357"/>
    </source>
</evidence>
<dbReference type="InterPro" id="IPR013520">
    <property type="entry name" value="Ribonucl_H"/>
</dbReference>
<evidence type="ECO:0000259" key="9">
    <source>
        <dbReference type="PROSITE" id="PS50103"/>
    </source>
</evidence>
<keyword evidence="7" id="KW-0862">Zinc</keyword>
<dbReference type="InterPro" id="IPR000571">
    <property type="entry name" value="Znf_CCCH"/>
</dbReference>
<proteinExistence type="inferred from homology"/>
<feature type="compositionally biased region" description="Polar residues" evidence="8">
    <location>
        <begin position="53"/>
        <end position="65"/>
    </location>
</feature>
<feature type="compositionally biased region" description="Polar residues" evidence="8">
    <location>
        <begin position="542"/>
        <end position="556"/>
    </location>
</feature>
<organism evidence="10 11">
    <name type="scientific">Orchesella dallaii</name>
    <dbReference type="NCBI Taxonomy" id="48710"/>
    <lineage>
        <taxon>Eukaryota</taxon>
        <taxon>Metazoa</taxon>
        <taxon>Ecdysozoa</taxon>
        <taxon>Arthropoda</taxon>
        <taxon>Hexapoda</taxon>
        <taxon>Collembola</taxon>
        <taxon>Entomobryomorpha</taxon>
        <taxon>Entomobryoidea</taxon>
        <taxon>Orchesellidae</taxon>
        <taxon>Orchesellinae</taxon>
        <taxon>Orchesella</taxon>
    </lineage>
</organism>
<evidence type="ECO:0000256" key="6">
    <source>
        <dbReference type="ARBA" id="ARBA00023242"/>
    </source>
</evidence>
<evidence type="ECO:0000256" key="1">
    <source>
        <dbReference type="ARBA" id="ARBA00004123"/>
    </source>
</evidence>
<reference evidence="10 11" key="1">
    <citation type="submission" date="2024-08" db="EMBL/GenBank/DDBJ databases">
        <authorList>
            <person name="Cucini C."/>
            <person name="Frati F."/>
        </authorList>
    </citation>
    <scope>NUCLEOTIDE SEQUENCE [LARGE SCALE GENOMIC DNA]</scope>
</reference>
<dbReference type="InterPro" id="IPR031736">
    <property type="entry name" value="REXO1-like_dom"/>
</dbReference>
<feature type="compositionally biased region" description="Basic residues" evidence="8">
    <location>
        <begin position="194"/>
        <end position="206"/>
    </location>
</feature>
<feature type="compositionally biased region" description="Basic and acidic residues" evidence="8">
    <location>
        <begin position="222"/>
        <end position="260"/>
    </location>
</feature>
<feature type="region of interest" description="Disordered" evidence="8">
    <location>
        <begin position="404"/>
        <end position="423"/>
    </location>
</feature>
<dbReference type="PANTHER" id="PTHR12801">
    <property type="entry name" value="RNA EXONUCLEASE REXO1 / RECO3 FAMILY MEMBER-RELATED"/>
    <property type="match status" value="1"/>
</dbReference>
<feature type="compositionally biased region" description="Basic and acidic residues" evidence="8">
    <location>
        <begin position="174"/>
        <end position="193"/>
    </location>
</feature>
<evidence type="ECO:0000313" key="11">
    <source>
        <dbReference type="Proteomes" id="UP001642540"/>
    </source>
</evidence>
<comment type="caution">
    <text evidence="10">The sequence shown here is derived from an EMBL/GenBank/DDBJ whole genome shotgun (WGS) entry which is preliminary data.</text>
</comment>
<keyword evidence="11" id="KW-1185">Reference proteome</keyword>
<feature type="compositionally biased region" description="Polar residues" evidence="8">
    <location>
        <begin position="471"/>
        <end position="480"/>
    </location>
</feature>
<dbReference type="InterPro" id="IPR012337">
    <property type="entry name" value="RNaseH-like_sf"/>
</dbReference>
<feature type="region of interest" description="Disordered" evidence="8">
    <location>
        <begin position="42"/>
        <end position="345"/>
    </location>
</feature>
<evidence type="ECO:0000256" key="7">
    <source>
        <dbReference type="PROSITE-ProRule" id="PRU00723"/>
    </source>
</evidence>
<dbReference type="CDD" id="cd06145">
    <property type="entry name" value="REX1_like"/>
    <property type="match status" value="1"/>
</dbReference>
<feature type="compositionally biased region" description="Basic and acidic residues" evidence="8">
    <location>
        <begin position="413"/>
        <end position="423"/>
    </location>
</feature>
<accession>A0ABP1PXL6</accession>
<keyword evidence="7" id="KW-0863">Zinc-finger</keyword>
<dbReference type="PROSITE" id="PS50103">
    <property type="entry name" value="ZF_C3H1"/>
    <property type="match status" value="1"/>
</dbReference>
<name>A0ABP1PXL6_9HEXA</name>
<comment type="similarity">
    <text evidence="2">Belongs to the REXO1/REXO3 family.</text>
</comment>
<comment type="subcellular location">
    <subcellularLocation>
        <location evidence="1">Nucleus</location>
    </subcellularLocation>
</comment>